<keyword evidence="1" id="KW-0472">Membrane</keyword>
<keyword evidence="1" id="KW-0812">Transmembrane</keyword>
<evidence type="ECO:0000256" key="2">
    <source>
        <dbReference type="SAM" id="SignalP"/>
    </source>
</evidence>
<comment type="caution">
    <text evidence="3">The sequence shown here is derived from an EMBL/GenBank/DDBJ whole genome shotgun (WGS) entry which is preliminary data.</text>
</comment>
<evidence type="ECO:0000313" key="4">
    <source>
        <dbReference type="Proteomes" id="UP000439903"/>
    </source>
</evidence>
<name>A0A8H4A5M4_GIGMA</name>
<proteinExistence type="predicted"/>
<feature type="transmembrane region" description="Helical" evidence="1">
    <location>
        <begin position="35"/>
        <end position="53"/>
    </location>
</feature>
<dbReference type="EMBL" id="WTPW01001378">
    <property type="protein sequence ID" value="KAF0439188.1"/>
    <property type="molecule type" value="Genomic_DNA"/>
</dbReference>
<organism evidence="3 4">
    <name type="scientific">Gigaspora margarita</name>
    <dbReference type="NCBI Taxonomy" id="4874"/>
    <lineage>
        <taxon>Eukaryota</taxon>
        <taxon>Fungi</taxon>
        <taxon>Fungi incertae sedis</taxon>
        <taxon>Mucoromycota</taxon>
        <taxon>Glomeromycotina</taxon>
        <taxon>Glomeromycetes</taxon>
        <taxon>Diversisporales</taxon>
        <taxon>Gigasporaceae</taxon>
        <taxon>Gigaspora</taxon>
    </lineage>
</organism>
<reference evidence="3 4" key="1">
    <citation type="journal article" date="2019" name="Environ. Microbiol.">
        <title>At the nexus of three kingdoms: the genome of the mycorrhizal fungus Gigaspora margarita provides insights into plant, endobacterial and fungal interactions.</title>
        <authorList>
            <person name="Venice F."/>
            <person name="Ghignone S."/>
            <person name="Salvioli di Fossalunga A."/>
            <person name="Amselem J."/>
            <person name="Novero M."/>
            <person name="Xianan X."/>
            <person name="Sedzielewska Toro K."/>
            <person name="Morin E."/>
            <person name="Lipzen A."/>
            <person name="Grigoriev I.V."/>
            <person name="Henrissat B."/>
            <person name="Martin F.M."/>
            <person name="Bonfante P."/>
        </authorList>
    </citation>
    <scope>NUCLEOTIDE SEQUENCE [LARGE SCALE GENOMIC DNA]</scope>
    <source>
        <strain evidence="3 4">BEG34</strain>
    </source>
</reference>
<keyword evidence="4" id="KW-1185">Reference proteome</keyword>
<feature type="signal peptide" evidence="2">
    <location>
        <begin position="1"/>
        <end position="25"/>
    </location>
</feature>
<evidence type="ECO:0000313" key="3">
    <source>
        <dbReference type="EMBL" id="KAF0439188.1"/>
    </source>
</evidence>
<protein>
    <submittedName>
        <fullName evidence="3">Uncharacterized protein</fullName>
    </submittedName>
</protein>
<dbReference type="Proteomes" id="UP000439903">
    <property type="component" value="Unassembled WGS sequence"/>
</dbReference>
<sequence length="157" mass="18429">MFLSNSFHYLSYIFFFASFFFTVQAQESNNNNISDGLDFLITNVIPLIIVFYYGPEQRSWYGPMVYYTDDFIILSYLCILPLIMMKTIAPEMDIIALNVLLYIVLFITFSFFLLACVRTIVIKVIKYSNMKVMTYMIEGIKEAKNNVEELDNQINKF</sequence>
<keyword evidence="2" id="KW-0732">Signal</keyword>
<dbReference type="AlphaFoldDB" id="A0A8H4A5M4"/>
<accession>A0A8H4A5M4</accession>
<feature type="transmembrane region" description="Helical" evidence="1">
    <location>
        <begin position="65"/>
        <end position="83"/>
    </location>
</feature>
<keyword evidence="1" id="KW-1133">Transmembrane helix</keyword>
<feature type="transmembrane region" description="Helical" evidence="1">
    <location>
        <begin position="95"/>
        <end position="121"/>
    </location>
</feature>
<gene>
    <name evidence="3" type="ORF">F8M41_004163</name>
</gene>
<feature type="chain" id="PRO_5034995720" evidence="2">
    <location>
        <begin position="26"/>
        <end position="157"/>
    </location>
</feature>
<evidence type="ECO:0000256" key="1">
    <source>
        <dbReference type="SAM" id="Phobius"/>
    </source>
</evidence>